<dbReference type="Proteomes" id="UP001597349">
    <property type="component" value="Unassembled WGS sequence"/>
</dbReference>
<reference evidence="3" key="1">
    <citation type="journal article" date="2019" name="Int. J. Syst. Evol. Microbiol.">
        <title>The Global Catalogue of Microorganisms (GCM) 10K type strain sequencing project: providing services to taxonomists for standard genome sequencing and annotation.</title>
        <authorList>
            <consortium name="The Broad Institute Genomics Platform"/>
            <consortium name="The Broad Institute Genome Sequencing Center for Infectious Disease"/>
            <person name="Wu L."/>
            <person name="Ma J."/>
        </authorList>
    </citation>
    <scope>NUCLEOTIDE SEQUENCE [LARGE SCALE GENOMIC DNA]</scope>
    <source>
        <strain evidence="3">CGMCC 1.16226</strain>
    </source>
</reference>
<evidence type="ECO:0000313" key="3">
    <source>
        <dbReference type="Proteomes" id="UP001597349"/>
    </source>
</evidence>
<name>A0ABW4WBP7_9HYPH</name>
<evidence type="ECO:0000256" key="1">
    <source>
        <dbReference type="SAM" id="SignalP"/>
    </source>
</evidence>
<dbReference type="RefSeq" id="WP_095090287.1">
    <property type="nucleotide sequence ID" value="NZ_JBHUGY010000016.1"/>
</dbReference>
<feature type="chain" id="PRO_5046008375" evidence="1">
    <location>
        <begin position="24"/>
        <end position="86"/>
    </location>
</feature>
<sequence length="86" mass="9762">MLRLHRQLVLAALSLLLAQPALAKTWCHPIDNTARILASPSPNDIHRDWRDENHIGMSLALAPRRKVTAERVVYIEGDLFYHEAAL</sequence>
<comment type="caution">
    <text evidence="2">The sequence shown here is derived from an EMBL/GenBank/DDBJ whole genome shotgun (WGS) entry which is preliminary data.</text>
</comment>
<evidence type="ECO:0000313" key="2">
    <source>
        <dbReference type="EMBL" id="MFD2053220.1"/>
    </source>
</evidence>
<organism evidence="2 3">
    <name type="scientific">Mesorhizobium calcicola</name>
    <dbReference type="NCBI Taxonomy" id="1300310"/>
    <lineage>
        <taxon>Bacteria</taxon>
        <taxon>Pseudomonadati</taxon>
        <taxon>Pseudomonadota</taxon>
        <taxon>Alphaproteobacteria</taxon>
        <taxon>Hyphomicrobiales</taxon>
        <taxon>Phyllobacteriaceae</taxon>
        <taxon>Mesorhizobium</taxon>
    </lineage>
</organism>
<keyword evidence="1" id="KW-0732">Signal</keyword>
<protein>
    <submittedName>
        <fullName evidence="2">Uncharacterized protein</fullName>
    </submittedName>
</protein>
<dbReference type="EMBL" id="JBHUGY010000016">
    <property type="protein sequence ID" value="MFD2053220.1"/>
    <property type="molecule type" value="Genomic_DNA"/>
</dbReference>
<keyword evidence="3" id="KW-1185">Reference proteome</keyword>
<accession>A0ABW4WBP7</accession>
<proteinExistence type="predicted"/>
<gene>
    <name evidence="2" type="ORF">ACFSQT_08920</name>
</gene>
<feature type="signal peptide" evidence="1">
    <location>
        <begin position="1"/>
        <end position="23"/>
    </location>
</feature>